<dbReference type="VEuPathDB" id="FungiDB:P170DRAFT_433902"/>
<evidence type="ECO:0000256" key="2">
    <source>
        <dbReference type="ARBA" id="ARBA00023002"/>
    </source>
</evidence>
<dbReference type="SUPFAM" id="SSF51735">
    <property type="entry name" value="NAD(P)-binding Rossmann-fold domains"/>
    <property type="match status" value="1"/>
</dbReference>
<dbReference type="PRINTS" id="PR00081">
    <property type="entry name" value="GDHRDH"/>
</dbReference>
<dbReference type="InterPro" id="IPR051911">
    <property type="entry name" value="SDR_oxidoreductase"/>
</dbReference>
<dbReference type="PANTHER" id="PTHR43976:SF16">
    <property type="entry name" value="SHORT-CHAIN DEHYDROGENASE_REDUCTASE FAMILY PROTEIN"/>
    <property type="match status" value="1"/>
</dbReference>
<dbReference type="NCBIfam" id="NF006114">
    <property type="entry name" value="PRK08263.1"/>
    <property type="match status" value="1"/>
</dbReference>
<dbReference type="GeneID" id="36556301"/>
<dbReference type="Gene3D" id="3.40.50.720">
    <property type="entry name" value="NAD(P)-binding Rossmann-like Domain"/>
    <property type="match status" value="1"/>
</dbReference>
<evidence type="ECO:0000256" key="3">
    <source>
        <dbReference type="RuleBase" id="RU000363"/>
    </source>
</evidence>
<reference evidence="4 5" key="1">
    <citation type="submission" date="2016-12" db="EMBL/GenBank/DDBJ databases">
        <title>The genomes of Aspergillus section Nigri reveals drivers in fungal speciation.</title>
        <authorList>
            <consortium name="DOE Joint Genome Institute"/>
            <person name="Vesth T.C."/>
            <person name="Nybo J."/>
            <person name="Theobald S."/>
            <person name="Brandl J."/>
            <person name="Frisvad J.C."/>
            <person name="Nielsen K.F."/>
            <person name="Lyhne E.K."/>
            <person name="Kogle M.E."/>
            <person name="Kuo A."/>
            <person name="Riley R."/>
            <person name="Clum A."/>
            <person name="Nolan M."/>
            <person name="Lipzen A."/>
            <person name="Salamov A."/>
            <person name="Henrissat B."/>
            <person name="Wiebenga A."/>
            <person name="De Vries R.P."/>
            <person name="Grigoriev I.V."/>
            <person name="Mortensen U.H."/>
            <person name="Andersen M.R."/>
            <person name="Baker S.E."/>
        </authorList>
    </citation>
    <scope>NUCLEOTIDE SEQUENCE [LARGE SCALE GENOMIC DNA]</scope>
    <source>
        <strain evidence="4 5">IBT 23096</strain>
    </source>
</reference>
<evidence type="ECO:0000313" key="5">
    <source>
        <dbReference type="Proteomes" id="UP000234275"/>
    </source>
</evidence>
<sequence>MPRVWFITGSSRGLGRSIVEAALESGDSVIATARKPEQLTDLVDKYGPQKVLPLALDVTNNEQVIQAVHAGHQKFGRIDIVINNAGYANTTAVEDIDINDFRAQVDANFFGVVYVSKAVLPILRQQGSGHIFQVSSLGGRLASPGLSAYQSAKWAVGGFSTALAQEVAPFGVKITVLEPGGIKTDWAGSSMAIPPVSEPYQSTVGAFAEFLRKSPGIELSLPGRVAAIILKIVELEEPPLRLLIGPDAVEYAGQVAQGLAASDEKWRDVSLSST</sequence>
<comment type="caution">
    <text evidence="4">The sequence shown here is derived from an EMBL/GenBank/DDBJ whole genome shotgun (WGS) entry which is preliminary data.</text>
</comment>
<dbReference type="GO" id="GO:0016491">
    <property type="term" value="F:oxidoreductase activity"/>
    <property type="evidence" value="ECO:0007669"/>
    <property type="project" value="UniProtKB-KW"/>
</dbReference>
<keyword evidence="5" id="KW-1185">Reference proteome</keyword>
<dbReference type="InterPro" id="IPR036291">
    <property type="entry name" value="NAD(P)-bd_dom_sf"/>
</dbReference>
<dbReference type="InterPro" id="IPR002347">
    <property type="entry name" value="SDR_fam"/>
</dbReference>
<dbReference type="STRING" id="1392250.A0A2I2GGK6"/>
<comment type="similarity">
    <text evidence="1 3">Belongs to the short-chain dehydrogenases/reductases (SDR) family.</text>
</comment>
<protein>
    <submittedName>
        <fullName evidence="4">NAD(P)-binding protein</fullName>
    </submittedName>
</protein>
<dbReference type="CDD" id="cd05374">
    <property type="entry name" value="17beta-HSD-like_SDR_c"/>
    <property type="match status" value="1"/>
</dbReference>
<dbReference type="PANTHER" id="PTHR43976">
    <property type="entry name" value="SHORT CHAIN DEHYDROGENASE"/>
    <property type="match status" value="1"/>
</dbReference>
<gene>
    <name evidence="4" type="ORF">P170DRAFT_433902</name>
</gene>
<evidence type="ECO:0000256" key="1">
    <source>
        <dbReference type="ARBA" id="ARBA00006484"/>
    </source>
</evidence>
<dbReference type="AlphaFoldDB" id="A0A2I2GGK6"/>
<accession>A0A2I2GGK6</accession>
<keyword evidence="2" id="KW-0560">Oxidoreductase</keyword>
<dbReference type="OrthoDB" id="1274115at2759"/>
<name>A0A2I2GGK6_9EURO</name>
<dbReference type="Pfam" id="PF00106">
    <property type="entry name" value="adh_short"/>
    <property type="match status" value="1"/>
</dbReference>
<organism evidence="4 5">
    <name type="scientific">Aspergillus steynii IBT 23096</name>
    <dbReference type="NCBI Taxonomy" id="1392250"/>
    <lineage>
        <taxon>Eukaryota</taxon>
        <taxon>Fungi</taxon>
        <taxon>Dikarya</taxon>
        <taxon>Ascomycota</taxon>
        <taxon>Pezizomycotina</taxon>
        <taxon>Eurotiomycetes</taxon>
        <taxon>Eurotiomycetidae</taxon>
        <taxon>Eurotiales</taxon>
        <taxon>Aspergillaceae</taxon>
        <taxon>Aspergillus</taxon>
        <taxon>Aspergillus subgen. Circumdati</taxon>
    </lineage>
</organism>
<dbReference type="RefSeq" id="XP_024707324.1">
    <property type="nucleotide sequence ID" value="XM_024848602.1"/>
</dbReference>
<proteinExistence type="inferred from homology"/>
<dbReference type="Proteomes" id="UP000234275">
    <property type="component" value="Unassembled WGS sequence"/>
</dbReference>
<dbReference type="EMBL" id="MSFO01000002">
    <property type="protein sequence ID" value="PLB52022.1"/>
    <property type="molecule type" value="Genomic_DNA"/>
</dbReference>
<dbReference type="PRINTS" id="PR00080">
    <property type="entry name" value="SDRFAMILY"/>
</dbReference>
<evidence type="ECO:0000313" key="4">
    <source>
        <dbReference type="EMBL" id="PLB52022.1"/>
    </source>
</evidence>